<reference evidence="2" key="1">
    <citation type="submission" date="2020-12" db="EMBL/GenBank/DDBJ databases">
        <title>M. sibirica DSM 26468T genome.</title>
        <authorList>
            <person name="Thieme N."/>
            <person name="Rettenmaier R."/>
            <person name="Zverlov V."/>
            <person name="Liebl W."/>
        </authorList>
    </citation>
    <scope>NUCLEOTIDE SEQUENCE</scope>
    <source>
        <strain evidence="2">DSM 26468</strain>
    </source>
</reference>
<dbReference type="InterPro" id="IPR030489">
    <property type="entry name" value="TR_Rrf2-type_CS"/>
</dbReference>
<dbReference type="GO" id="GO:0005829">
    <property type="term" value="C:cytosol"/>
    <property type="evidence" value="ECO:0007669"/>
    <property type="project" value="TreeGrafter"/>
</dbReference>
<evidence type="ECO:0000313" key="2">
    <source>
        <dbReference type="EMBL" id="MBH1940620.1"/>
    </source>
</evidence>
<dbReference type="InterPro" id="IPR036388">
    <property type="entry name" value="WH-like_DNA-bd_sf"/>
</dbReference>
<protein>
    <submittedName>
        <fullName evidence="2">Rrf2 family transcriptional regulator</fullName>
    </submittedName>
</protein>
<evidence type="ECO:0000256" key="1">
    <source>
        <dbReference type="ARBA" id="ARBA00023125"/>
    </source>
</evidence>
<organism evidence="2 3">
    <name type="scientific">Mobilitalea sibirica</name>
    <dbReference type="NCBI Taxonomy" id="1462919"/>
    <lineage>
        <taxon>Bacteria</taxon>
        <taxon>Bacillati</taxon>
        <taxon>Bacillota</taxon>
        <taxon>Clostridia</taxon>
        <taxon>Lachnospirales</taxon>
        <taxon>Lachnospiraceae</taxon>
        <taxon>Mobilitalea</taxon>
    </lineage>
</organism>
<dbReference type="Pfam" id="PF02082">
    <property type="entry name" value="Rrf2"/>
    <property type="match status" value="1"/>
</dbReference>
<dbReference type="EMBL" id="JAEAGR010000005">
    <property type="protein sequence ID" value="MBH1940620.1"/>
    <property type="molecule type" value="Genomic_DNA"/>
</dbReference>
<sequence>MKISSKGRYGLRAMIDLILNSNNEQEHVSLISIAQRQDLSKNYLEQVFAILRKTGIVKSVKGAQGGYILAKASSEITVGDVLRALEGDMSVYDEEESRLINNKIENCIRNNIWNRLDEKIIEIIDGITLEDIVNEYKRGEDMVMYYI</sequence>
<dbReference type="InterPro" id="IPR000944">
    <property type="entry name" value="Tscrpt_reg_Rrf2"/>
</dbReference>
<dbReference type="NCBIfam" id="TIGR00738">
    <property type="entry name" value="rrf2_super"/>
    <property type="match status" value="1"/>
</dbReference>
<accession>A0A8J7H2C6</accession>
<dbReference type="PROSITE" id="PS01332">
    <property type="entry name" value="HTH_RRF2_1"/>
    <property type="match status" value="1"/>
</dbReference>
<dbReference type="SUPFAM" id="SSF46785">
    <property type="entry name" value="Winged helix' DNA-binding domain"/>
    <property type="match status" value="1"/>
</dbReference>
<dbReference type="PANTHER" id="PTHR33221">
    <property type="entry name" value="WINGED HELIX-TURN-HELIX TRANSCRIPTIONAL REGULATOR, RRF2 FAMILY"/>
    <property type="match status" value="1"/>
</dbReference>
<dbReference type="InterPro" id="IPR036390">
    <property type="entry name" value="WH_DNA-bd_sf"/>
</dbReference>
<dbReference type="GO" id="GO:0003677">
    <property type="term" value="F:DNA binding"/>
    <property type="evidence" value="ECO:0007669"/>
    <property type="project" value="UniProtKB-KW"/>
</dbReference>
<comment type="caution">
    <text evidence="2">The sequence shown here is derived from an EMBL/GenBank/DDBJ whole genome shotgun (WGS) entry which is preliminary data.</text>
</comment>
<dbReference type="PANTHER" id="PTHR33221:SF5">
    <property type="entry name" value="HTH-TYPE TRANSCRIPTIONAL REGULATOR ISCR"/>
    <property type="match status" value="1"/>
</dbReference>
<gene>
    <name evidence="2" type="ORF">I5677_06940</name>
</gene>
<evidence type="ECO:0000313" key="3">
    <source>
        <dbReference type="Proteomes" id="UP000623269"/>
    </source>
</evidence>
<dbReference type="Proteomes" id="UP000623269">
    <property type="component" value="Unassembled WGS sequence"/>
</dbReference>
<keyword evidence="1" id="KW-0238">DNA-binding</keyword>
<dbReference type="PROSITE" id="PS51197">
    <property type="entry name" value="HTH_RRF2_2"/>
    <property type="match status" value="1"/>
</dbReference>
<name>A0A8J7H2C6_9FIRM</name>
<dbReference type="GO" id="GO:0003700">
    <property type="term" value="F:DNA-binding transcription factor activity"/>
    <property type="evidence" value="ECO:0007669"/>
    <property type="project" value="TreeGrafter"/>
</dbReference>
<keyword evidence="3" id="KW-1185">Reference proteome</keyword>
<dbReference type="Gene3D" id="1.10.10.10">
    <property type="entry name" value="Winged helix-like DNA-binding domain superfamily/Winged helix DNA-binding domain"/>
    <property type="match status" value="1"/>
</dbReference>
<dbReference type="AlphaFoldDB" id="A0A8J7H2C6"/>
<dbReference type="RefSeq" id="WP_197660838.1">
    <property type="nucleotide sequence ID" value="NZ_JAEAGR010000005.1"/>
</dbReference>
<proteinExistence type="predicted"/>